<feature type="domain" description="BHLH" evidence="8">
    <location>
        <begin position="19"/>
        <end position="75"/>
    </location>
</feature>
<organism evidence="9 10">
    <name type="scientific">Pleurodeles waltl</name>
    <name type="common">Iberian ribbed newt</name>
    <dbReference type="NCBI Taxonomy" id="8319"/>
    <lineage>
        <taxon>Eukaryota</taxon>
        <taxon>Metazoa</taxon>
        <taxon>Chordata</taxon>
        <taxon>Craniata</taxon>
        <taxon>Vertebrata</taxon>
        <taxon>Euteleostomi</taxon>
        <taxon>Amphibia</taxon>
        <taxon>Batrachia</taxon>
        <taxon>Caudata</taxon>
        <taxon>Salamandroidea</taxon>
        <taxon>Salamandridae</taxon>
        <taxon>Pleurodelinae</taxon>
        <taxon>Pleurodeles</taxon>
    </lineage>
</organism>
<evidence type="ECO:0000256" key="3">
    <source>
        <dbReference type="ARBA" id="ARBA00022491"/>
    </source>
</evidence>
<dbReference type="PANTHER" id="PTHR10985">
    <property type="entry name" value="BASIC HELIX-LOOP-HELIX TRANSCRIPTION FACTOR, HES-RELATED"/>
    <property type="match status" value="1"/>
</dbReference>
<reference evidence="9" key="1">
    <citation type="journal article" date="2022" name="bioRxiv">
        <title>Sequencing and chromosome-scale assembly of the giantPleurodeles waltlgenome.</title>
        <authorList>
            <person name="Brown T."/>
            <person name="Elewa A."/>
            <person name="Iarovenko S."/>
            <person name="Subramanian E."/>
            <person name="Araus A.J."/>
            <person name="Petzold A."/>
            <person name="Susuki M."/>
            <person name="Suzuki K.-i.T."/>
            <person name="Hayashi T."/>
            <person name="Toyoda A."/>
            <person name="Oliveira C."/>
            <person name="Osipova E."/>
            <person name="Leigh N.D."/>
            <person name="Simon A."/>
            <person name="Yun M.H."/>
        </authorList>
    </citation>
    <scope>NUCLEOTIDE SEQUENCE</scope>
    <source>
        <strain evidence="9">20211129_DDA</strain>
        <tissue evidence="9">Liver</tissue>
    </source>
</reference>
<dbReference type="GO" id="GO:0000122">
    <property type="term" value="P:negative regulation of transcription by RNA polymerase II"/>
    <property type="evidence" value="ECO:0007669"/>
    <property type="project" value="UniProtKB-ARBA"/>
</dbReference>
<proteinExistence type="predicted"/>
<keyword evidence="2" id="KW-0217">Developmental protein</keyword>
<dbReference type="InterPro" id="IPR036638">
    <property type="entry name" value="HLH_DNA-bd_sf"/>
</dbReference>
<dbReference type="SMART" id="SM00353">
    <property type="entry name" value="HLH"/>
    <property type="match status" value="1"/>
</dbReference>
<protein>
    <recommendedName>
        <fullName evidence="8">BHLH domain-containing protein</fullName>
    </recommendedName>
</protein>
<evidence type="ECO:0000256" key="5">
    <source>
        <dbReference type="ARBA" id="ARBA00023163"/>
    </source>
</evidence>
<comment type="caution">
    <text evidence="9">The sequence shown here is derived from an EMBL/GenBank/DDBJ whole genome shotgun (WGS) entry which is preliminary data.</text>
</comment>
<dbReference type="EMBL" id="JANPWB010000010">
    <property type="protein sequence ID" value="KAJ1142448.1"/>
    <property type="molecule type" value="Genomic_DNA"/>
</dbReference>
<keyword evidence="3" id="KW-0678">Repressor</keyword>
<dbReference type="Proteomes" id="UP001066276">
    <property type="component" value="Chromosome 6"/>
</dbReference>
<keyword evidence="10" id="KW-1185">Reference proteome</keyword>
<dbReference type="InterPro" id="IPR011598">
    <property type="entry name" value="bHLH_dom"/>
</dbReference>
<keyword evidence="5" id="KW-0804">Transcription</keyword>
<evidence type="ECO:0000256" key="4">
    <source>
        <dbReference type="ARBA" id="ARBA00023015"/>
    </source>
</evidence>
<dbReference type="CDD" id="cd11461">
    <property type="entry name" value="bHLH-O_HES5"/>
    <property type="match status" value="1"/>
</dbReference>
<evidence type="ECO:0000313" key="9">
    <source>
        <dbReference type="EMBL" id="KAJ1142448.1"/>
    </source>
</evidence>
<keyword evidence="6" id="KW-0539">Nucleus</keyword>
<name>A0AAV7QQQ3_PLEWA</name>
<dbReference type="GO" id="GO:0005634">
    <property type="term" value="C:nucleus"/>
    <property type="evidence" value="ECO:0007669"/>
    <property type="project" value="UniProtKB-SubCell"/>
</dbReference>
<sequence>MAPYPLLPESPEGRKTTQNNKRRKPVVEKMRRDRINTSIEQLRQLLEKAIEKEQTHCRLEKADILEITVAYIEQQQRLEVRDAYLKSIPDTYHQGYIKCLRETAVFLNAHEPWSNAQRKLIEYINTNECMVRKRVSPSQAWLPSALPIPQNEISPTHSTKLWRPW</sequence>
<evidence type="ECO:0000256" key="7">
    <source>
        <dbReference type="SAM" id="MobiDB-lite"/>
    </source>
</evidence>
<dbReference type="Pfam" id="PF00010">
    <property type="entry name" value="HLH"/>
    <property type="match status" value="1"/>
</dbReference>
<gene>
    <name evidence="9" type="ORF">NDU88_008773</name>
</gene>
<feature type="region of interest" description="Disordered" evidence="7">
    <location>
        <begin position="1"/>
        <end position="25"/>
    </location>
</feature>
<dbReference type="Gene3D" id="4.10.280.10">
    <property type="entry name" value="Helix-loop-helix DNA-binding domain"/>
    <property type="match status" value="1"/>
</dbReference>
<dbReference type="GO" id="GO:0046983">
    <property type="term" value="F:protein dimerization activity"/>
    <property type="evidence" value="ECO:0007669"/>
    <property type="project" value="InterPro"/>
</dbReference>
<evidence type="ECO:0000256" key="2">
    <source>
        <dbReference type="ARBA" id="ARBA00022473"/>
    </source>
</evidence>
<evidence type="ECO:0000259" key="8">
    <source>
        <dbReference type="PROSITE" id="PS50888"/>
    </source>
</evidence>
<evidence type="ECO:0000256" key="6">
    <source>
        <dbReference type="ARBA" id="ARBA00023242"/>
    </source>
</evidence>
<accession>A0AAV7QQQ3</accession>
<dbReference type="SUPFAM" id="SSF47459">
    <property type="entry name" value="HLH, helix-loop-helix DNA-binding domain"/>
    <property type="match status" value="1"/>
</dbReference>
<evidence type="ECO:0000256" key="1">
    <source>
        <dbReference type="ARBA" id="ARBA00004123"/>
    </source>
</evidence>
<comment type="subcellular location">
    <subcellularLocation>
        <location evidence="1">Nucleus</location>
    </subcellularLocation>
</comment>
<dbReference type="AlphaFoldDB" id="A0AAV7QQQ3"/>
<keyword evidence="4" id="KW-0805">Transcription regulation</keyword>
<dbReference type="PROSITE" id="PS50888">
    <property type="entry name" value="BHLH"/>
    <property type="match status" value="1"/>
</dbReference>
<evidence type="ECO:0000313" key="10">
    <source>
        <dbReference type="Proteomes" id="UP001066276"/>
    </source>
</evidence>
<dbReference type="InterPro" id="IPR050370">
    <property type="entry name" value="HES_HEY"/>
</dbReference>